<feature type="region of interest" description="Disordered" evidence="2">
    <location>
        <begin position="454"/>
        <end position="523"/>
    </location>
</feature>
<keyword evidence="3" id="KW-0812">Transmembrane</keyword>
<feature type="compositionally biased region" description="Polar residues" evidence="2">
    <location>
        <begin position="479"/>
        <end position="490"/>
    </location>
</feature>
<dbReference type="Proteomes" id="UP001219568">
    <property type="component" value="Unassembled WGS sequence"/>
</dbReference>
<feature type="coiled-coil region" evidence="1">
    <location>
        <begin position="414"/>
        <end position="448"/>
    </location>
</feature>
<accession>A0AAD6IMM5</accession>
<evidence type="ECO:0000256" key="1">
    <source>
        <dbReference type="SAM" id="Coils"/>
    </source>
</evidence>
<feature type="transmembrane region" description="Helical" evidence="3">
    <location>
        <begin position="31"/>
        <end position="51"/>
    </location>
</feature>
<reference evidence="4" key="1">
    <citation type="journal article" date="2023" name="IMA Fungus">
        <title>Comparative genomic study of the Penicillium genus elucidates a diverse pangenome and 15 lateral gene transfer events.</title>
        <authorList>
            <person name="Petersen C."/>
            <person name="Sorensen T."/>
            <person name="Nielsen M.R."/>
            <person name="Sondergaard T.E."/>
            <person name="Sorensen J.L."/>
            <person name="Fitzpatrick D.A."/>
            <person name="Frisvad J.C."/>
            <person name="Nielsen K.L."/>
        </authorList>
    </citation>
    <scope>NUCLEOTIDE SEQUENCE</scope>
    <source>
        <strain evidence="4">IBT 15450</strain>
    </source>
</reference>
<evidence type="ECO:0000256" key="2">
    <source>
        <dbReference type="SAM" id="MobiDB-lite"/>
    </source>
</evidence>
<name>A0AAD6IMM5_PENCN</name>
<gene>
    <name evidence="4" type="ORF">N7460_003144</name>
</gene>
<keyword evidence="5" id="KW-1185">Reference proteome</keyword>
<feature type="coiled-coil region" evidence="1">
    <location>
        <begin position="149"/>
        <end position="190"/>
    </location>
</feature>
<keyword evidence="1" id="KW-0175">Coiled coil</keyword>
<sequence>MDGSSLPLWGMLVFGFFALWAQWCPRKWFRVVVIFSLCTIVSASVGLAVWANVHKVVASIGYGFVAREIWIFARVLWSGAPIHLPEPPQRESSSADLVPAADLRASEAQVRALDHQVRQMRQDREAEVNQLNSTIQLYQRGVVSGPGPIRQLMDGKQAAENKARGLQLKVDTLEAKVESLEGEGVAMKARIPKIHDRWEHMGNAGISKRRRRRPAKGALSPDNKLALFDAAWGARCSVIQAKGKKGLELVTQRVECLEAYNKCLHKANTTLKGEVAENVSLRWYQEGQLQKALQQTERTAEPSRNMVLTNHIGGLEGIRDMEATAATHTHHSELESTYLTLERARESTLAGQSYEHEERQREIIRQHEAKKLNAKAQMAEVTRQQAAQNLDSQGKMEAMTCQHAALKLDIHARMEGLTEQAASNKSLLERTEARLAESLAENVALTKRLDRAEKFQGATRSARGGITKSKPKHAKLRDGTNNPQQSQRSTEAAEKLRKGRNMVQRLRALRPSSEDHVPKADEDELANICKGLTL</sequence>
<feature type="transmembrane region" description="Helical" evidence="3">
    <location>
        <begin position="6"/>
        <end position="24"/>
    </location>
</feature>
<keyword evidence="3" id="KW-1133">Transmembrane helix</keyword>
<dbReference type="EMBL" id="JAQJZL010000002">
    <property type="protein sequence ID" value="KAJ6052610.1"/>
    <property type="molecule type" value="Genomic_DNA"/>
</dbReference>
<evidence type="ECO:0000313" key="4">
    <source>
        <dbReference type="EMBL" id="KAJ6052610.1"/>
    </source>
</evidence>
<keyword evidence="3" id="KW-0472">Membrane</keyword>
<evidence type="ECO:0000313" key="5">
    <source>
        <dbReference type="Proteomes" id="UP001219568"/>
    </source>
</evidence>
<evidence type="ECO:0000256" key="3">
    <source>
        <dbReference type="SAM" id="Phobius"/>
    </source>
</evidence>
<protein>
    <submittedName>
        <fullName evidence="4">Uncharacterized protein</fullName>
    </submittedName>
</protein>
<reference evidence="4" key="2">
    <citation type="submission" date="2023-01" db="EMBL/GenBank/DDBJ databases">
        <authorList>
            <person name="Petersen C."/>
        </authorList>
    </citation>
    <scope>NUCLEOTIDE SEQUENCE</scope>
    <source>
        <strain evidence="4">IBT 15450</strain>
    </source>
</reference>
<comment type="caution">
    <text evidence="4">The sequence shown here is derived from an EMBL/GenBank/DDBJ whole genome shotgun (WGS) entry which is preliminary data.</text>
</comment>
<dbReference type="AlphaFoldDB" id="A0AAD6IMM5"/>
<proteinExistence type="predicted"/>
<organism evidence="4 5">
    <name type="scientific">Penicillium canescens</name>
    <dbReference type="NCBI Taxonomy" id="5083"/>
    <lineage>
        <taxon>Eukaryota</taxon>
        <taxon>Fungi</taxon>
        <taxon>Dikarya</taxon>
        <taxon>Ascomycota</taxon>
        <taxon>Pezizomycotina</taxon>
        <taxon>Eurotiomycetes</taxon>
        <taxon>Eurotiomycetidae</taxon>
        <taxon>Eurotiales</taxon>
        <taxon>Aspergillaceae</taxon>
        <taxon>Penicillium</taxon>
    </lineage>
</organism>